<protein>
    <recommendedName>
        <fullName evidence="5 6">Small ribosomal subunit protein bS6</fullName>
    </recommendedName>
</protein>
<dbReference type="Pfam" id="PF01250">
    <property type="entry name" value="Ribosomal_S6"/>
    <property type="match status" value="1"/>
</dbReference>
<dbReference type="GO" id="GO:0003735">
    <property type="term" value="F:structural constituent of ribosome"/>
    <property type="evidence" value="ECO:0007669"/>
    <property type="project" value="InterPro"/>
</dbReference>
<dbReference type="HAMAP" id="MF_00360">
    <property type="entry name" value="Ribosomal_bS6"/>
    <property type="match status" value="1"/>
</dbReference>
<feature type="compositionally biased region" description="Low complexity" evidence="7">
    <location>
        <begin position="124"/>
        <end position="134"/>
    </location>
</feature>
<dbReference type="GO" id="GO:0006412">
    <property type="term" value="P:translation"/>
    <property type="evidence" value="ECO:0007669"/>
    <property type="project" value="UniProtKB-UniRule"/>
</dbReference>
<accession>A0A518GDN8</accession>
<dbReference type="CDD" id="cd00473">
    <property type="entry name" value="bS6"/>
    <property type="match status" value="1"/>
</dbReference>
<dbReference type="Proteomes" id="UP000318017">
    <property type="component" value="Chromosome"/>
</dbReference>
<organism evidence="8 9">
    <name type="scientific">Aureliella helgolandensis</name>
    <dbReference type="NCBI Taxonomy" id="2527968"/>
    <lineage>
        <taxon>Bacteria</taxon>
        <taxon>Pseudomonadati</taxon>
        <taxon>Planctomycetota</taxon>
        <taxon>Planctomycetia</taxon>
        <taxon>Pirellulales</taxon>
        <taxon>Pirellulaceae</taxon>
        <taxon>Aureliella</taxon>
    </lineage>
</organism>
<keyword evidence="2 6" id="KW-0689">Ribosomal protein</keyword>
<dbReference type="SUPFAM" id="SSF54995">
    <property type="entry name" value="Ribosomal protein S6"/>
    <property type="match status" value="1"/>
</dbReference>
<dbReference type="InterPro" id="IPR020814">
    <property type="entry name" value="Ribosomal_S6_plastid/chlpt"/>
</dbReference>
<evidence type="ECO:0000313" key="9">
    <source>
        <dbReference type="Proteomes" id="UP000318017"/>
    </source>
</evidence>
<evidence type="ECO:0000256" key="3">
    <source>
        <dbReference type="ARBA" id="ARBA00023274"/>
    </source>
</evidence>
<keyword evidence="6" id="KW-0694">RNA-binding</keyword>
<dbReference type="InterPro" id="IPR035980">
    <property type="entry name" value="Ribosomal_bS6_sf"/>
</dbReference>
<dbReference type="NCBIfam" id="TIGR00166">
    <property type="entry name" value="S6"/>
    <property type="match status" value="1"/>
</dbReference>
<dbReference type="InterPro" id="IPR014717">
    <property type="entry name" value="Transl_elong_EF1B/ribsomal_bS6"/>
</dbReference>
<dbReference type="KEGG" id="ahel:Q31a_50890"/>
<evidence type="ECO:0000313" key="8">
    <source>
        <dbReference type="EMBL" id="QDV26711.1"/>
    </source>
</evidence>
<feature type="region of interest" description="Disordered" evidence="7">
    <location>
        <begin position="114"/>
        <end position="134"/>
    </location>
</feature>
<dbReference type="InterPro" id="IPR000529">
    <property type="entry name" value="Ribosomal_bS6"/>
</dbReference>
<evidence type="ECO:0000256" key="7">
    <source>
        <dbReference type="SAM" id="MobiDB-lite"/>
    </source>
</evidence>
<name>A0A518GDN8_9BACT</name>
<proteinExistence type="inferred from homology"/>
<sequence>MATNCYDCFFIFDSNKYNRDPGGVAATAQKAIEDLGGEILASRLWEERKLAYPIEGHNKGTYWITYFNIDSSKLVEFNRTCQLNDNILRFLVTKVDPRLVDALVAHATGVNQVTEEQPGEEEAVAAGAGNEEAN</sequence>
<gene>
    <name evidence="6 8" type="primary">rpsF</name>
    <name evidence="8" type="ORF">Q31a_50890</name>
</gene>
<dbReference type="AlphaFoldDB" id="A0A518GDN8"/>
<keyword evidence="9" id="KW-1185">Reference proteome</keyword>
<keyword evidence="3 6" id="KW-0687">Ribonucleoprotein</keyword>
<dbReference type="GO" id="GO:0019843">
    <property type="term" value="F:rRNA binding"/>
    <property type="evidence" value="ECO:0007669"/>
    <property type="project" value="UniProtKB-UniRule"/>
</dbReference>
<evidence type="ECO:0000256" key="2">
    <source>
        <dbReference type="ARBA" id="ARBA00022980"/>
    </source>
</evidence>
<evidence type="ECO:0000256" key="4">
    <source>
        <dbReference type="ARBA" id="ARBA00035104"/>
    </source>
</evidence>
<dbReference type="GO" id="GO:0005840">
    <property type="term" value="C:ribosome"/>
    <property type="evidence" value="ECO:0007669"/>
    <property type="project" value="UniProtKB-KW"/>
</dbReference>
<keyword evidence="6" id="KW-0699">rRNA-binding</keyword>
<comment type="function">
    <text evidence="4 6">Binds together with bS18 to 16S ribosomal RNA.</text>
</comment>
<comment type="similarity">
    <text evidence="1 6">Belongs to the bacterial ribosomal protein bS6 family.</text>
</comment>
<evidence type="ECO:0000256" key="1">
    <source>
        <dbReference type="ARBA" id="ARBA00009512"/>
    </source>
</evidence>
<evidence type="ECO:0000256" key="5">
    <source>
        <dbReference type="ARBA" id="ARBA00035294"/>
    </source>
</evidence>
<dbReference type="EMBL" id="CP036298">
    <property type="protein sequence ID" value="QDV26711.1"/>
    <property type="molecule type" value="Genomic_DNA"/>
</dbReference>
<reference evidence="8 9" key="1">
    <citation type="submission" date="2019-02" db="EMBL/GenBank/DDBJ databases">
        <title>Deep-cultivation of Planctomycetes and their phenomic and genomic characterization uncovers novel biology.</title>
        <authorList>
            <person name="Wiegand S."/>
            <person name="Jogler M."/>
            <person name="Boedeker C."/>
            <person name="Pinto D."/>
            <person name="Vollmers J."/>
            <person name="Rivas-Marin E."/>
            <person name="Kohn T."/>
            <person name="Peeters S.H."/>
            <person name="Heuer A."/>
            <person name="Rast P."/>
            <person name="Oberbeckmann S."/>
            <person name="Bunk B."/>
            <person name="Jeske O."/>
            <person name="Meyerdierks A."/>
            <person name="Storesund J.E."/>
            <person name="Kallscheuer N."/>
            <person name="Luecker S."/>
            <person name="Lage O.M."/>
            <person name="Pohl T."/>
            <person name="Merkel B.J."/>
            <person name="Hornburger P."/>
            <person name="Mueller R.-W."/>
            <person name="Bruemmer F."/>
            <person name="Labrenz M."/>
            <person name="Spormann A.M."/>
            <person name="Op den Camp H."/>
            <person name="Overmann J."/>
            <person name="Amann R."/>
            <person name="Jetten M.S.M."/>
            <person name="Mascher T."/>
            <person name="Medema M.H."/>
            <person name="Devos D.P."/>
            <person name="Kaster A.-K."/>
            <person name="Ovreas L."/>
            <person name="Rohde M."/>
            <person name="Galperin M.Y."/>
            <person name="Jogler C."/>
        </authorList>
    </citation>
    <scope>NUCLEOTIDE SEQUENCE [LARGE SCALE GENOMIC DNA]</scope>
    <source>
        <strain evidence="8 9">Q31a</strain>
    </source>
</reference>
<dbReference type="RefSeq" id="WP_197355557.1">
    <property type="nucleotide sequence ID" value="NZ_CP036298.1"/>
</dbReference>
<dbReference type="Gene3D" id="3.30.70.60">
    <property type="match status" value="1"/>
</dbReference>
<dbReference type="GO" id="GO:1990904">
    <property type="term" value="C:ribonucleoprotein complex"/>
    <property type="evidence" value="ECO:0007669"/>
    <property type="project" value="UniProtKB-KW"/>
</dbReference>
<evidence type="ECO:0000256" key="6">
    <source>
        <dbReference type="HAMAP-Rule" id="MF_00360"/>
    </source>
</evidence>